<dbReference type="PANTHER" id="PTHR30489:SF0">
    <property type="entry name" value="LIPOPROTEIN-RELEASING SYSTEM TRANSMEMBRANE PROTEIN LOLE"/>
    <property type="match status" value="1"/>
</dbReference>
<evidence type="ECO:0000256" key="6">
    <source>
        <dbReference type="ARBA" id="ARBA00023136"/>
    </source>
</evidence>
<dbReference type="PANTHER" id="PTHR30489">
    <property type="entry name" value="LIPOPROTEIN-RELEASING SYSTEM TRANSMEMBRANE PROTEIN LOLE"/>
    <property type="match status" value="1"/>
</dbReference>
<dbReference type="EMBL" id="SODP01000001">
    <property type="protein sequence ID" value="TDW76694.1"/>
    <property type="molecule type" value="Genomic_DNA"/>
</dbReference>
<name>A0A4R8CL27_9ACTN</name>
<proteinExistence type="inferred from homology"/>
<keyword evidence="4 7" id="KW-0812">Transmembrane</keyword>
<comment type="similarity">
    <text evidence="2">Belongs to the ABC-4 integral membrane protein family. LolC/E subfamily.</text>
</comment>
<feature type="domain" description="ABC3 transporter permease C-terminal" evidence="8">
    <location>
        <begin position="193"/>
        <end position="302"/>
    </location>
</feature>
<evidence type="ECO:0000256" key="7">
    <source>
        <dbReference type="SAM" id="Phobius"/>
    </source>
</evidence>
<evidence type="ECO:0000313" key="9">
    <source>
        <dbReference type="EMBL" id="TDW76694.1"/>
    </source>
</evidence>
<keyword evidence="5 7" id="KW-1133">Transmembrane helix</keyword>
<evidence type="ECO:0000259" key="8">
    <source>
        <dbReference type="Pfam" id="PF02687"/>
    </source>
</evidence>
<evidence type="ECO:0000256" key="1">
    <source>
        <dbReference type="ARBA" id="ARBA00004651"/>
    </source>
</evidence>
<dbReference type="GO" id="GO:0098797">
    <property type="term" value="C:plasma membrane protein complex"/>
    <property type="evidence" value="ECO:0007669"/>
    <property type="project" value="TreeGrafter"/>
</dbReference>
<comment type="subcellular location">
    <subcellularLocation>
        <location evidence="1">Cell membrane</location>
        <topology evidence="1">Multi-pass membrane protein</topology>
    </subcellularLocation>
</comment>
<dbReference type="Proteomes" id="UP000295146">
    <property type="component" value="Unassembled WGS sequence"/>
</dbReference>
<evidence type="ECO:0000313" key="10">
    <source>
        <dbReference type="Proteomes" id="UP000295146"/>
    </source>
</evidence>
<protein>
    <submittedName>
        <fullName evidence="9">FtsX-like permease family protein</fullName>
    </submittedName>
</protein>
<reference evidence="9 10" key="1">
    <citation type="submission" date="2019-03" db="EMBL/GenBank/DDBJ databases">
        <title>Genomic Encyclopedia of Type Strains, Phase III (KMG-III): the genomes of soil and plant-associated and newly described type strains.</title>
        <authorList>
            <person name="Whitman W."/>
        </authorList>
    </citation>
    <scope>NUCLEOTIDE SEQUENCE [LARGE SCALE GENOMIC DNA]</scope>
    <source>
        <strain evidence="9 10">VKM Ac-2573</strain>
    </source>
</reference>
<evidence type="ECO:0000256" key="3">
    <source>
        <dbReference type="ARBA" id="ARBA00022475"/>
    </source>
</evidence>
<organism evidence="9 10">
    <name type="scientific">Kribbella pratensis</name>
    <dbReference type="NCBI Taxonomy" id="2512112"/>
    <lineage>
        <taxon>Bacteria</taxon>
        <taxon>Bacillati</taxon>
        <taxon>Actinomycetota</taxon>
        <taxon>Actinomycetes</taxon>
        <taxon>Propionibacteriales</taxon>
        <taxon>Kribbellaceae</taxon>
        <taxon>Kribbella</taxon>
    </lineage>
</organism>
<accession>A0A4R8CL27</accession>
<evidence type="ECO:0000256" key="2">
    <source>
        <dbReference type="ARBA" id="ARBA00005236"/>
    </source>
</evidence>
<dbReference type="InterPro" id="IPR003838">
    <property type="entry name" value="ABC3_permease_C"/>
</dbReference>
<keyword evidence="6 7" id="KW-0472">Membrane</keyword>
<dbReference type="InterPro" id="IPR051447">
    <property type="entry name" value="Lipoprotein-release_system"/>
</dbReference>
<dbReference type="GO" id="GO:0044874">
    <property type="term" value="P:lipoprotein localization to outer membrane"/>
    <property type="evidence" value="ECO:0007669"/>
    <property type="project" value="TreeGrafter"/>
</dbReference>
<comment type="caution">
    <text evidence="9">The sequence shown here is derived from an EMBL/GenBank/DDBJ whole genome shotgun (WGS) entry which is preliminary data.</text>
</comment>
<feature type="transmembrane region" description="Helical" evidence="7">
    <location>
        <begin position="182"/>
        <end position="204"/>
    </location>
</feature>
<evidence type="ECO:0000256" key="4">
    <source>
        <dbReference type="ARBA" id="ARBA00022692"/>
    </source>
</evidence>
<evidence type="ECO:0000256" key="5">
    <source>
        <dbReference type="ARBA" id="ARBA00022989"/>
    </source>
</evidence>
<dbReference type="Pfam" id="PF02687">
    <property type="entry name" value="FtsX"/>
    <property type="match status" value="1"/>
</dbReference>
<sequence length="310" mass="32700">MRTRSETRPWSVADGPLYAVTASRPTGPAGPLGEWLGGSTSTQPPGTVADPALWWPDEVRDLTPLSGDLSRLTGNTVAIGKEMSGFEGYKVGDEIPLVFVDRTPVKLRVVAIIKDAFGVNPSLLIPLELARKHAPTAEPERQFVLTADGVDPASLVKQLPNAQLAASWEADQADGVRKGNQLGLILLLGPAGLYSAIAIANTLLMGSLQRRHEFITSRLLGATPAQIRRMVLWESSLVGAVALSLGTAITVTVGILIRHAMNAGLADVPFTVPWGVLLGIGGLCLILAVGSALAPTTYILRRSQPAAVMD</sequence>
<keyword evidence="3" id="KW-1003">Cell membrane</keyword>
<keyword evidence="10" id="KW-1185">Reference proteome</keyword>
<gene>
    <name evidence="9" type="ORF">EV653_1852</name>
</gene>
<dbReference type="AlphaFoldDB" id="A0A4R8CL27"/>
<feature type="transmembrane region" description="Helical" evidence="7">
    <location>
        <begin position="237"/>
        <end position="257"/>
    </location>
</feature>
<feature type="transmembrane region" description="Helical" evidence="7">
    <location>
        <begin position="277"/>
        <end position="300"/>
    </location>
</feature>